<feature type="non-terminal residue" evidence="1">
    <location>
        <position position="116"/>
    </location>
</feature>
<gene>
    <name evidence="1" type="ORF">KUTeg_007677</name>
</gene>
<protein>
    <submittedName>
        <fullName evidence="1">Uncharacterized protein</fullName>
    </submittedName>
</protein>
<accession>A0ABQ9FG80</accession>
<organism evidence="1 2">
    <name type="scientific">Tegillarca granosa</name>
    <name type="common">Malaysian cockle</name>
    <name type="synonym">Anadara granosa</name>
    <dbReference type="NCBI Taxonomy" id="220873"/>
    <lineage>
        <taxon>Eukaryota</taxon>
        <taxon>Metazoa</taxon>
        <taxon>Spiralia</taxon>
        <taxon>Lophotrochozoa</taxon>
        <taxon>Mollusca</taxon>
        <taxon>Bivalvia</taxon>
        <taxon>Autobranchia</taxon>
        <taxon>Pteriomorphia</taxon>
        <taxon>Arcoida</taxon>
        <taxon>Arcoidea</taxon>
        <taxon>Arcidae</taxon>
        <taxon>Tegillarca</taxon>
    </lineage>
</organism>
<name>A0ABQ9FG80_TEGGR</name>
<proteinExistence type="predicted"/>
<reference evidence="1 2" key="1">
    <citation type="submission" date="2022-12" db="EMBL/GenBank/DDBJ databases">
        <title>Chromosome-level genome of Tegillarca granosa.</title>
        <authorList>
            <person name="Kim J."/>
        </authorList>
    </citation>
    <scope>NUCLEOTIDE SEQUENCE [LARGE SCALE GENOMIC DNA]</scope>
    <source>
        <strain evidence="1">Teg-2019</strain>
        <tissue evidence="1">Adductor muscle</tissue>
    </source>
</reference>
<comment type="caution">
    <text evidence="1">The sequence shown here is derived from an EMBL/GenBank/DDBJ whole genome shotgun (WGS) entry which is preliminary data.</text>
</comment>
<evidence type="ECO:0000313" key="2">
    <source>
        <dbReference type="Proteomes" id="UP001217089"/>
    </source>
</evidence>
<dbReference type="EMBL" id="JARBDR010000337">
    <property type="protein sequence ID" value="KAJ8315527.1"/>
    <property type="molecule type" value="Genomic_DNA"/>
</dbReference>
<keyword evidence="2" id="KW-1185">Reference proteome</keyword>
<sequence>MRLDSYGIPSREKFAQLGERTDQFEYACEQFGQPLYVFIYHFNEGKEYDIFPSGSAPYKHCTVKNITAPFPPSPLLPGLDFIEERKDNMTTFYHWRAEYFLFTMDYLFHKNTGLPY</sequence>
<dbReference type="Proteomes" id="UP001217089">
    <property type="component" value="Unassembled WGS sequence"/>
</dbReference>
<evidence type="ECO:0000313" key="1">
    <source>
        <dbReference type="EMBL" id="KAJ8315527.1"/>
    </source>
</evidence>